<dbReference type="InterPro" id="IPR029063">
    <property type="entry name" value="SAM-dependent_MTases_sf"/>
</dbReference>
<proteinExistence type="predicted"/>
<dbReference type="Pfam" id="PF13847">
    <property type="entry name" value="Methyltransf_31"/>
    <property type="match status" value="1"/>
</dbReference>
<feature type="domain" description="Methyltransferase" evidence="1">
    <location>
        <begin position="60"/>
        <end position="183"/>
    </location>
</feature>
<dbReference type="InterPro" id="IPR025714">
    <property type="entry name" value="Methyltranfer_dom"/>
</dbReference>
<gene>
    <name evidence="2" type="ORF">A2892_05410</name>
</gene>
<evidence type="ECO:0000313" key="2">
    <source>
        <dbReference type="EMBL" id="OGM59271.1"/>
    </source>
</evidence>
<evidence type="ECO:0000259" key="1">
    <source>
        <dbReference type="Pfam" id="PF13847"/>
    </source>
</evidence>
<reference evidence="2 3" key="1">
    <citation type="journal article" date="2016" name="Nat. Commun.">
        <title>Thousands of microbial genomes shed light on interconnected biogeochemical processes in an aquifer system.</title>
        <authorList>
            <person name="Anantharaman K."/>
            <person name="Brown C.T."/>
            <person name="Hug L.A."/>
            <person name="Sharon I."/>
            <person name="Castelle C.J."/>
            <person name="Probst A.J."/>
            <person name="Thomas B.C."/>
            <person name="Singh A."/>
            <person name="Wilkins M.J."/>
            <person name="Karaoz U."/>
            <person name="Brodie E.L."/>
            <person name="Williams K.H."/>
            <person name="Hubbard S.S."/>
            <person name="Banfield J.F."/>
        </authorList>
    </citation>
    <scope>NUCLEOTIDE SEQUENCE [LARGE SCALE GENOMIC DNA]</scope>
</reference>
<dbReference type="SUPFAM" id="SSF53335">
    <property type="entry name" value="S-adenosyl-L-methionine-dependent methyltransferases"/>
    <property type="match status" value="1"/>
</dbReference>
<organism evidence="2 3">
    <name type="scientific">Candidatus Woesebacteria bacterium RIFCSPLOWO2_01_FULL_39_10b</name>
    <dbReference type="NCBI Taxonomy" id="1802517"/>
    <lineage>
        <taxon>Bacteria</taxon>
        <taxon>Candidatus Woeseibacteriota</taxon>
    </lineage>
</organism>
<dbReference type="AlphaFoldDB" id="A0A1F8B5I1"/>
<dbReference type="Gene3D" id="3.40.50.150">
    <property type="entry name" value="Vaccinia Virus protein VP39"/>
    <property type="match status" value="1"/>
</dbReference>
<dbReference type="CDD" id="cd02440">
    <property type="entry name" value="AdoMet_MTases"/>
    <property type="match status" value="1"/>
</dbReference>
<evidence type="ECO:0000313" key="3">
    <source>
        <dbReference type="Proteomes" id="UP000176404"/>
    </source>
</evidence>
<sequence>MAKSKSKFGTEKNIDFYNKDITLTGSYIYTNKDLYPAFIANQRQSKEVIECIGRNFGGKISVIDIGCGDGKYTIEIFNQSKLKRIVGVDPARQAVIRARKMVPKKYMKLIKFRVDNIYELDFLKKEGNYNIALVKGVLHHLYYPQKAIKNLSRYFEYILVLEPNGYNPILKVIEKTSAYHRQHEEKSYSTKTLNNWFSEEGYQVVEQYVFGTVPYFCPKWIAILLKRSEAFVEKIPVIRVVLCGSSLTLYKRANK</sequence>
<accession>A0A1F8B5I1</accession>
<dbReference type="Proteomes" id="UP000176404">
    <property type="component" value="Unassembled WGS sequence"/>
</dbReference>
<dbReference type="EMBL" id="MGHD01000022">
    <property type="protein sequence ID" value="OGM59271.1"/>
    <property type="molecule type" value="Genomic_DNA"/>
</dbReference>
<name>A0A1F8B5I1_9BACT</name>
<comment type="caution">
    <text evidence="2">The sequence shown here is derived from an EMBL/GenBank/DDBJ whole genome shotgun (WGS) entry which is preliminary data.</text>
</comment>
<dbReference type="STRING" id="1802517.A2892_05410"/>
<protein>
    <recommendedName>
        <fullName evidence="1">Methyltransferase domain-containing protein</fullName>
    </recommendedName>
</protein>